<keyword evidence="5" id="KW-0349">Heme</keyword>
<dbReference type="Proteomes" id="UP000199548">
    <property type="component" value="Unassembled WGS sequence"/>
</dbReference>
<keyword evidence="4" id="KW-1003">Cell membrane</keyword>
<evidence type="ECO:0000313" key="16">
    <source>
        <dbReference type="Proteomes" id="UP000199548"/>
    </source>
</evidence>
<accession>A0A1I3KUM8</accession>
<name>A0A1I3KUM8_9BURK</name>
<evidence type="ECO:0000256" key="9">
    <source>
        <dbReference type="ARBA" id="ARBA00022989"/>
    </source>
</evidence>
<dbReference type="GO" id="GO:0022904">
    <property type="term" value="P:respiratory electron transport chain"/>
    <property type="evidence" value="ECO:0007669"/>
    <property type="project" value="InterPro"/>
</dbReference>
<dbReference type="GO" id="GO:0046872">
    <property type="term" value="F:metal ion binding"/>
    <property type="evidence" value="ECO:0007669"/>
    <property type="project" value="UniProtKB-KW"/>
</dbReference>
<gene>
    <name evidence="15" type="ORF">SAMN05192543_104133</name>
</gene>
<dbReference type="PANTHER" id="PTHR30529">
    <property type="entry name" value="CYTOCHROME B561"/>
    <property type="match status" value="1"/>
</dbReference>
<dbReference type="RefSeq" id="WP_091012815.1">
    <property type="nucleotide sequence ID" value="NZ_CP041743.1"/>
</dbReference>
<comment type="cofactor">
    <cofactor evidence="1">
        <name>heme b</name>
        <dbReference type="ChEBI" id="CHEBI:60344"/>
    </cofactor>
</comment>
<evidence type="ECO:0000256" key="3">
    <source>
        <dbReference type="ARBA" id="ARBA00022448"/>
    </source>
</evidence>
<reference evidence="15 16" key="1">
    <citation type="submission" date="2016-10" db="EMBL/GenBank/DDBJ databases">
        <authorList>
            <person name="de Groot N.N."/>
        </authorList>
    </citation>
    <scope>NUCLEOTIDE SEQUENCE [LARGE SCALE GENOMIC DNA]</scope>
    <source>
        <strain evidence="15 16">LMG 23650</strain>
    </source>
</reference>
<evidence type="ECO:0000256" key="4">
    <source>
        <dbReference type="ARBA" id="ARBA00022475"/>
    </source>
</evidence>
<dbReference type="InterPro" id="IPR052168">
    <property type="entry name" value="Cytochrome_b561_oxidase"/>
</dbReference>
<evidence type="ECO:0000256" key="8">
    <source>
        <dbReference type="ARBA" id="ARBA00022982"/>
    </source>
</evidence>
<dbReference type="Gene3D" id="1.20.120.1770">
    <property type="match status" value="1"/>
</dbReference>
<evidence type="ECO:0000256" key="13">
    <source>
        <dbReference type="SAM" id="Phobius"/>
    </source>
</evidence>
<dbReference type="GO" id="GO:0020037">
    <property type="term" value="F:heme binding"/>
    <property type="evidence" value="ECO:0007669"/>
    <property type="project" value="TreeGrafter"/>
</dbReference>
<evidence type="ECO:0000259" key="14">
    <source>
        <dbReference type="Pfam" id="PF01292"/>
    </source>
</evidence>
<keyword evidence="6 13" id="KW-0812">Transmembrane</keyword>
<feature type="transmembrane region" description="Helical" evidence="13">
    <location>
        <begin position="28"/>
        <end position="50"/>
    </location>
</feature>
<protein>
    <submittedName>
        <fullName evidence="15">Cytochrome b561</fullName>
    </submittedName>
</protein>
<evidence type="ECO:0000256" key="6">
    <source>
        <dbReference type="ARBA" id="ARBA00022692"/>
    </source>
</evidence>
<dbReference type="STRING" id="420953.SAMN05192543_104133"/>
<feature type="transmembrane region" description="Helical" evidence="13">
    <location>
        <begin position="165"/>
        <end position="185"/>
    </location>
</feature>
<dbReference type="SUPFAM" id="SSF81342">
    <property type="entry name" value="Transmembrane di-heme cytochromes"/>
    <property type="match status" value="1"/>
</dbReference>
<evidence type="ECO:0000256" key="11">
    <source>
        <dbReference type="ARBA" id="ARBA00023136"/>
    </source>
</evidence>
<dbReference type="OrthoDB" id="8536275at2"/>
<evidence type="ECO:0000256" key="12">
    <source>
        <dbReference type="ARBA" id="ARBA00037975"/>
    </source>
</evidence>
<keyword evidence="8" id="KW-0249">Electron transport</keyword>
<feature type="domain" description="Cytochrome b561 bacterial/Ni-hydrogenase" evidence="14">
    <location>
        <begin position="21"/>
        <end position="201"/>
    </location>
</feature>
<comment type="subcellular location">
    <subcellularLocation>
        <location evidence="2">Cell membrane</location>
        <topology evidence="2">Multi-pass membrane protein</topology>
    </subcellularLocation>
</comment>
<dbReference type="PANTHER" id="PTHR30529:SF1">
    <property type="entry name" value="CYTOCHROME B561 HOMOLOG 2"/>
    <property type="match status" value="1"/>
</dbReference>
<evidence type="ECO:0000256" key="10">
    <source>
        <dbReference type="ARBA" id="ARBA00023004"/>
    </source>
</evidence>
<dbReference type="InterPro" id="IPR016174">
    <property type="entry name" value="Di-haem_cyt_TM"/>
</dbReference>
<dbReference type="GO" id="GO:0005886">
    <property type="term" value="C:plasma membrane"/>
    <property type="evidence" value="ECO:0007669"/>
    <property type="project" value="UniProtKB-SubCell"/>
</dbReference>
<keyword evidence="10" id="KW-0408">Iron</keyword>
<evidence type="ECO:0000256" key="1">
    <source>
        <dbReference type="ARBA" id="ARBA00001970"/>
    </source>
</evidence>
<dbReference type="EMBL" id="FOQU01000004">
    <property type="protein sequence ID" value="SFI76251.1"/>
    <property type="molecule type" value="Genomic_DNA"/>
</dbReference>
<proteinExistence type="inferred from homology"/>
<evidence type="ECO:0000256" key="2">
    <source>
        <dbReference type="ARBA" id="ARBA00004651"/>
    </source>
</evidence>
<sequence length="201" mass="22773">MISQTSPELSAQHLDADAPSRYTRTAMALHWIIAVLILCNVALGLSADWLPDDWVRPVIDTHKSIGITVLGLALLRILWRIRHRPPALPLSFPRWERGAAHAAHILLYVLMIGLPLSGWLHDSAWKDAATHPMHLFNLVPWPRIGYIMHLDPVLKETLHDRFGALHVWLGYGLYALLALHIGGALKHQWIDRHSVLKRMVP</sequence>
<organism evidence="15 16">
    <name type="scientific">Paraburkholderia megapolitana</name>
    <dbReference type="NCBI Taxonomy" id="420953"/>
    <lineage>
        <taxon>Bacteria</taxon>
        <taxon>Pseudomonadati</taxon>
        <taxon>Pseudomonadota</taxon>
        <taxon>Betaproteobacteria</taxon>
        <taxon>Burkholderiales</taxon>
        <taxon>Burkholderiaceae</taxon>
        <taxon>Paraburkholderia</taxon>
    </lineage>
</organism>
<dbReference type="AlphaFoldDB" id="A0A1I3KUM8"/>
<dbReference type="Pfam" id="PF01292">
    <property type="entry name" value="Ni_hydr_CYTB"/>
    <property type="match status" value="1"/>
</dbReference>
<evidence type="ECO:0000256" key="5">
    <source>
        <dbReference type="ARBA" id="ARBA00022617"/>
    </source>
</evidence>
<keyword evidence="3" id="KW-0813">Transport</keyword>
<feature type="transmembrane region" description="Helical" evidence="13">
    <location>
        <begin position="99"/>
        <end position="120"/>
    </location>
</feature>
<keyword evidence="16" id="KW-1185">Reference proteome</keyword>
<evidence type="ECO:0000256" key="7">
    <source>
        <dbReference type="ARBA" id="ARBA00022723"/>
    </source>
</evidence>
<dbReference type="InterPro" id="IPR011577">
    <property type="entry name" value="Cyt_b561_bac/Ni-Hgenase"/>
</dbReference>
<keyword evidence="9 13" id="KW-1133">Transmembrane helix</keyword>
<feature type="transmembrane region" description="Helical" evidence="13">
    <location>
        <begin position="62"/>
        <end position="79"/>
    </location>
</feature>
<keyword evidence="7" id="KW-0479">Metal-binding</keyword>
<keyword evidence="11 13" id="KW-0472">Membrane</keyword>
<dbReference type="GO" id="GO:0009055">
    <property type="term" value="F:electron transfer activity"/>
    <property type="evidence" value="ECO:0007669"/>
    <property type="project" value="InterPro"/>
</dbReference>
<evidence type="ECO:0000313" key="15">
    <source>
        <dbReference type="EMBL" id="SFI76251.1"/>
    </source>
</evidence>
<comment type="similarity">
    <text evidence="12">Belongs to the cytochrome b561 family.</text>
</comment>